<evidence type="ECO:0000256" key="1">
    <source>
        <dbReference type="SAM" id="MobiDB-lite"/>
    </source>
</evidence>
<evidence type="ECO:0000313" key="3">
    <source>
        <dbReference type="Proteomes" id="UP000015241"/>
    </source>
</evidence>
<dbReference type="Proteomes" id="UP000015241">
    <property type="component" value="Unassembled WGS sequence"/>
</dbReference>
<feature type="compositionally biased region" description="Polar residues" evidence="1">
    <location>
        <begin position="94"/>
        <end position="104"/>
    </location>
</feature>
<keyword evidence="3" id="KW-1185">Reference proteome</keyword>
<feature type="region of interest" description="Disordered" evidence="1">
    <location>
        <begin position="61"/>
        <end position="140"/>
    </location>
</feature>
<name>S8E149_FOMSC</name>
<sequence length="140" mass="15870">MAWGHKAAGRRNRRCRENPSETQRFVLDALREQVVDCRFRFNIPSCSPRVHLATMLDFGSDVERRSWSPDGTDDEFGESDDVQDMELTPPASVRSPSCPSNMNMRHQRTTRRRSPDTHQSAQFSMYIAPGTADPDVGEVG</sequence>
<proteinExistence type="predicted"/>
<dbReference type="AlphaFoldDB" id="S8E149"/>
<evidence type="ECO:0000313" key="2">
    <source>
        <dbReference type="EMBL" id="EPS98916.1"/>
    </source>
</evidence>
<dbReference type="EMBL" id="KE504161">
    <property type="protein sequence ID" value="EPS98916.1"/>
    <property type="molecule type" value="Genomic_DNA"/>
</dbReference>
<dbReference type="HOGENOM" id="CLU_1835228_0_0_1"/>
<gene>
    <name evidence="2" type="ORF">FOMPIDRAFT_1017429</name>
</gene>
<feature type="compositionally biased region" description="Acidic residues" evidence="1">
    <location>
        <begin position="71"/>
        <end position="84"/>
    </location>
</feature>
<protein>
    <submittedName>
        <fullName evidence="2">Uncharacterized protein</fullName>
    </submittedName>
</protein>
<reference evidence="2 3" key="1">
    <citation type="journal article" date="2012" name="Science">
        <title>The Paleozoic origin of enzymatic lignin decomposition reconstructed from 31 fungal genomes.</title>
        <authorList>
            <person name="Floudas D."/>
            <person name="Binder M."/>
            <person name="Riley R."/>
            <person name="Barry K."/>
            <person name="Blanchette R.A."/>
            <person name="Henrissat B."/>
            <person name="Martinez A.T."/>
            <person name="Otillar R."/>
            <person name="Spatafora J.W."/>
            <person name="Yadav J.S."/>
            <person name="Aerts A."/>
            <person name="Benoit I."/>
            <person name="Boyd A."/>
            <person name="Carlson A."/>
            <person name="Copeland A."/>
            <person name="Coutinho P.M."/>
            <person name="de Vries R.P."/>
            <person name="Ferreira P."/>
            <person name="Findley K."/>
            <person name="Foster B."/>
            <person name="Gaskell J."/>
            <person name="Glotzer D."/>
            <person name="Gorecki P."/>
            <person name="Heitman J."/>
            <person name="Hesse C."/>
            <person name="Hori C."/>
            <person name="Igarashi K."/>
            <person name="Jurgens J.A."/>
            <person name="Kallen N."/>
            <person name="Kersten P."/>
            <person name="Kohler A."/>
            <person name="Kuees U."/>
            <person name="Kumar T.K.A."/>
            <person name="Kuo A."/>
            <person name="LaButti K."/>
            <person name="Larrondo L.F."/>
            <person name="Lindquist E."/>
            <person name="Ling A."/>
            <person name="Lombard V."/>
            <person name="Lucas S."/>
            <person name="Lundell T."/>
            <person name="Martin R."/>
            <person name="McLaughlin D.J."/>
            <person name="Morgenstern I."/>
            <person name="Morin E."/>
            <person name="Murat C."/>
            <person name="Nagy L.G."/>
            <person name="Nolan M."/>
            <person name="Ohm R.A."/>
            <person name="Patyshakuliyeva A."/>
            <person name="Rokas A."/>
            <person name="Ruiz-Duenas F.J."/>
            <person name="Sabat G."/>
            <person name="Salamov A."/>
            <person name="Samejima M."/>
            <person name="Schmutz J."/>
            <person name="Slot J.C."/>
            <person name="St John F."/>
            <person name="Stenlid J."/>
            <person name="Sun H."/>
            <person name="Sun S."/>
            <person name="Syed K."/>
            <person name="Tsang A."/>
            <person name="Wiebenga A."/>
            <person name="Young D."/>
            <person name="Pisabarro A."/>
            <person name="Eastwood D.C."/>
            <person name="Martin F."/>
            <person name="Cullen D."/>
            <person name="Grigoriev I.V."/>
            <person name="Hibbett D.S."/>
        </authorList>
    </citation>
    <scope>NUCLEOTIDE SEQUENCE</scope>
    <source>
        <strain evidence="3">FP-58527</strain>
    </source>
</reference>
<accession>S8E149</accession>
<organism evidence="2 3">
    <name type="scientific">Fomitopsis schrenkii</name>
    <name type="common">Brown rot fungus</name>
    <dbReference type="NCBI Taxonomy" id="2126942"/>
    <lineage>
        <taxon>Eukaryota</taxon>
        <taxon>Fungi</taxon>
        <taxon>Dikarya</taxon>
        <taxon>Basidiomycota</taxon>
        <taxon>Agaricomycotina</taxon>
        <taxon>Agaricomycetes</taxon>
        <taxon>Polyporales</taxon>
        <taxon>Fomitopsis</taxon>
    </lineage>
</organism>
<dbReference type="InParanoid" id="S8E149"/>